<dbReference type="Pfam" id="PF01315">
    <property type="entry name" value="Ald_Xan_dh_C"/>
    <property type="match status" value="1"/>
</dbReference>
<dbReference type="Gene3D" id="3.90.1170.50">
    <property type="entry name" value="Aldehyde oxidase/xanthine dehydrogenase, a/b hammerhead"/>
    <property type="match status" value="1"/>
</dbReference>
<sequence length="789" mass="83814">MTGDGTAPTPGEGLIGRPLPRVHDPRMLRGQGRYVDDIDDASALHAALVRSTVAHGRVTRFDASAALRDAGAHLALGPEEIARHTEPLPTVWNIPGQRLKHIELAAPTVRYVGQPIGIVVADSRAAAEDAAERVEVTVEPLPAVVGVDAALADGAPLLYPEDGSNIAGEVRFGDPASDVEEIMAGAPHVVERELGVQRVSFCSMEPRGILAEWLDATEQLTVWSSTQVPHALRYGLATALRLRVDQIRALVPDVGGAFGGKAAVYVDEVLVCLAARLLGRRVKWTEDRAEALTASYQGRGQRAHARLALDADGRFLAVEAHVKGDLGAFPTQGGSGPFQVAGQSIEGPYRFDRAGATVTAVHTNAVPTGAYRGYGMQEAAWIRERLIEEAARELGVEAGHLRRLNLVRADEMPYTTRTLMTYDNGDYPAALRRAAELAEGFRRERTGRVRRGVAVTPCVEITGFAPTALLELAGAEMSGWEGGRIRVNEDGTVTVFAGAISMGQGIETTLAQIVAEQLGLPLQQIAVRLGDTDTTPHSELSSQASRSVALSGGALMLAGARMRERMRGLAARYLGTATEDVRLEGQVFRAGKTGETATWREVAHRGWLGWGRAEHDRIQLEETVDFDPPAITFAYSAHAAEVAVDLDTGTVTVEKYHTVNDSGVLVNPLIAKGQVVGAVAQGLGLALMEESAYDPVTAQPLTTSLWDYELPGPGDVPDVGVEHTVTPSTLIPGGFKGLGEGGTLPPPVTVANAVADAVPEIAHALTETPLTPARVWELLAAEGLDRARG</sequence>
<feature type="region of interest" description="Disordered" evidence="3">
    <location>
        <begin position="1"/>
        <end position="22"/>
    </location>
</feature>
<dbReference type="InterPro" id="IPR046867">
    <property type="entry name" value="AldOxase/xan_DH_MoCoBD2"/>
</dbReference>
<protein>
    <submittedName>
        <fullName evidence="5">Xanthine dehydrogenase family protein</fullName>
    </submittedName>
</protein>
<feature type="domain" description="Aldehyde oxidase/xanthine dehydrogenase a/b hammerhead" evidence="4">
    <location>
        <begin position="29"/>
        <end position="142"/>
    </location>
</feature>
<keyword evidence="1" id="KW-0500">Molybdenum</keyword>
<dbReference type="EMBL" id="JAGSMN010000632">
    <property type="protein sequence ID" value="MBR7676297.1"/>
    <property type="molecule type" value="Genomic_DNA"/>
</dbReference>
<dbReference type="Pfam" id="PF02738">
    <property type="entry name" value="MoCoBD_1"/>
    <property type="match status" value="1"/>
</dbReference>
<dbReference type="InterPro" id="IPR036856">
    <property type="entry name" value="Ald_Oxase/Xan_DH_a/b_sf"/>
</dbReference>
<dbReference type="GO" id="GO:0016491">
    <property type="term" value="F:oxidoreductase activity"/>
    <property type="evidence" value="ECO:0007669"/>
    <property type="project" value="UniProtKB-KW"/>
</dbReference>
<keyword evidence="2" id="KW-0560">Oxidoreductase</keyword>
<dbReference type="SUPFAM" id="SSF56003">
    <property type="entry name" value="Molybdenum cofactor-binding domain"/>
    <property type="match status" value="1"/>
</dbReference>
<dbReference type="Pfam" id="PF20256">
    <property type="entry name" value="MoCoBD_2"/>
    <property type="match status" value="1"/>
</dbReference>
<gene>
    <name evidence="5" type="ORF">KDA82_25460</name>
</gene>
<name>A0A8T4J274_9ACTN</name>
<evidence type="ECO:0000313" key="5">
    <source>
        <dbReference type="EMBL" id="MBR7676297.1"/>
    </source>
</evidence>
<dbReference type="GO" id="GO:0005506">
    <property type="term" value="F:iron ion binding"/>
    <property type="evidence" value="ECO:0007669"/>
    <property type="project" value="InterPro"/>
</dbReference>
<evidence type="ECO:0000256" key="2">
    <source>
        <dbReference type="ARBA" id="ARBA00023002"/>
    </source>
</evidence>
<dbReference type="InterPro" id="IPR000674">
    <property type="entry name" value="Ald_Oxase/Xan_DH_a/b"/>
</dbReference>
<evidence type="ECO:0000256" key="1">
    <source>
        <dbReference type="ARBA" id="ARBA00022505"/>
    </source>
</evidence>
<dbReference type="SMART" id="SM01008">
    <property type="entry name" value="Ald_Xan_dh_C"/>
    <property type="match status" value="1"/>
</dbReference>
<evidence type="ECO:0000313" key="6">
    <source>
        <dbReference type="Proteomes" id="UP000675554"/>
    </source>
</evidence>
<dbReference type="InterPro" id="IPR008274">
    <property type="entry name" value="AldOxase/xan_DH_MoCoBD1"/>
</dbReference>
<keyword evidence="6" id="KW-1185">Reference proteome</keyword>
<dbReference type="Gene3D" id="3.30.365.10">
    <property type="entry name" value="Aldehyde oxidase/xanthine dehydrogenase, molybdopterin binding domain"/>
    <property type="match status" value="4"/>
</dbReference>
<comment type="caution">
    <text evidence="5">The sequence shown here is derived from an EMBL/GenBank/DDBJ whole genome shotgun (WGS) entry which is preliminary data.</text>
</comment>
<evidence type="ECO:0000256" key="3">
    <source>
        <dbReference type="SAM" id="MobiDB-lite"/>
    </source>
</evidence>
<dbReference type="PANTHER" id="PTHR11908:SF132">
    <property type="entry name" value="ALDEHYDE OXIDASE 1-RELATED"/>
    <property type="match status" value="1"/>
</dbReference>
<dbReference type="AlphaFoldDB" id="A0A8T4J274"/>
<evidence type="ECO:0000259" key="4">
    <source>
        <dbReference type="SMART" id="SM01008"/>
    </source>
</evidence>
<dbReference type="SUPFAM" id="SSF54665">
    <property type="entry name" value="CO dehydrogenase molybdoprotein N-domain-like"/>
    <property type="match status" value="1"/>
</dbReference>
<reference evidence="5" key="1">
    <citation type="submission" date="2021-04" db="EMBL/GenBank/DDBJ databases">
        <title>Sequencing of actinobacteria type strains.</title>
        <authorList>
            <person name="Nguyen G.-S."/>
            <person name="Wentzel A."/>
        </authorList>
    </citation>
    <scope>NUCLEOTIDE SEQUENCE</scope>
    <source>
        <strain evidence="5">DSM 42095</strain>
    </source>
</reference>
<dbReference type="InterPro" id="IPR037165">
    <property type="entry name" value="AldOxase/xan_DH_Mopterin-bd_sf"/>
</dbReference>
<organism evidence="5 6">
    <name type="scientific">Streptomyces daliensis</name>
    <dbReference type="NCBI Taxonomy" id="299421"/>
    <lineage>
        <taxon>Bacteria</taxon>
        <taxon>Bacillati</taxon>
        <taxon>Actinomycetota</taxon>
        <taxon>Actinomycetes</taxon>
        <taxon>Kitasatosporales</taxon>
        <taxon>Streptomycetaceae</taxon>
        <taxon>Streptomyces</taxon>
    </lineage>
</organism>
<dbReference type="Proteomes" id="UP000675554">
    <property type="component" value="Unassembled WGS sequence"/>
</dbReference>
<dbReference type="PANTHER" id="PTHR11908">
    <property type="entry name" value="XANTHINE DEHYDROGENASE"/>
    <property type="match status" value="1"/>
</dbReference>
<dbReference type="InterPro" id="IPR016208">
    <property type="entry name" value="Ald_Oxase/xanthine_DH-like"/>
</dbReference>
<accession>A0A8T4J274</accession>
<proteinExistence type="predicted"/>